<dbReference type="STRING" id="1123357.SAMN02745244_01239"/>
<organism evidence="2 3">
    <name type="scientific">Tessaracoccus bendigoensis DSM 12906</name>
    <dbReference type="NCBI Taxonomy" id="1123357"/>
    <lineage>
        <taxon>Bacteria</taxon>
        <taxon>Bacillati</taxon>
        <taxon>Actinomycetota</taxon>
        <taxon>Actinomycetes</taxon>
        <taxon>Propionibacteriales</taxon>
        <taxon>Propionibacteriaceae</taxon>
        <taxon>Tessaracoccus</taxon>
    </lineage>
</organism>
<dbReference type="Proteomes" id="UP000184512">
    <property type="component" value="Unassembled WGS sequence"/>
</dbReference>
<evidence type="ECO:0000313" key="2">
    <source>
        <dbReference type="EMBL" id="SHI87370.1"/>
    </source>
</evidence>
<name>A0A1M6EPY5_9ACTN</name>
<evidence type="ECO:0000313" key="3">
    <source>
        <dbReference type="Proteomes" id="UP000184512"/>
    </source>
</evidence>
<reference evidence="2 3" key="1">
    <citation type="submission" date="2016-11" db="EMBL/GenBank/DDBJ databases">
        <authorList>
            <person name="Jaros S."/>
            <person name="Januszkiewicz K."/>
            <person name="Wedrychowicz H."/>
        </authorList>
    </citation>
    <scope>NUCLEOTIDE SEQUENCE [LARGE SCALE GENOMIC DNA]</scope>
    <source>
        <strain evidence="2 3">DSM 12906</strain>
    </source>
</reference>
<protein>
    <submittedName>
        <fullName evidence="2">Stress response protein SCP2</fullName>
    </submittedName>
</protein>
<dbReference type="Gene3D" id="2.60.60.30">
    <property type="entry name" value="sav2460 like domains"/>
    <property type="match status" value="1"/>
</dbReference>
<accession>A0A1M6EPY5</accession>
<dbReference type="AlphaFoldDB" id="A0A1M6EPY5"/>
<dbReference type="OrthoDB" id="3723143at2"/>
<keyword evidence="3" id="KW-1185">Reference proteome</keyword>
<gene>
    <name evidence="2" type="ORF">SAMN02745244_01239</name>
</gene>
<evidence type="ECO:0000259" key="1">
    <source>
        <dbReference type="Pfam" id="PF02342"/>
    </source>
</evidence>
<dbReference type="InterPro" id="IPR003325">
    <property type="entry name" value="TerD"/>
</dbReference>
<feature type="domain" description="TerD" evidence="1">
    <location>
        <begin position="1"/>
        <end position="185"/>
    </location>
</feature>
<dbReference type="RefSeq" id="WP_073186672.1">
    <property type="nucleotide sequence ID" value="NZ_FQZG01000018.1"/>
</dbReference>
<dbReference type="Pfam" id="PF02342">
    <property type="entry name" value="TerD"/>
    <property type="match status" value="1"/>
</dbReference>
<proteinExistence type="predicted"/>
<dbReference type="EMBL" id="FQZG01000018">
    <property type="protein sequence ID" value="SHI87370.1"/>
    <property type="molecule type" value="Genomic_DNA"/>
</dbReference>
<sequence>MAKRLLAGATVPLVTDRNVPVQRLLIGSTWTNISVDIDMCALLLVRRSGVGYKVATEQDFIYRQRRTNPDRSAFLTYLSPGQSVGPDRAQIMVDFGALNPEVSRIMIAMSAQTPGTSLRNIGTLRTRVMDLATGETLYVYEHTQQAQLDASCVTLWTLDHAGIQWHSRVSVSPYRGGPPALVRDFGARPG</sequence>